<reference evidence="5" key="1">
    <citation type="journal article" date="2019" name="Int. J. Syst. Evol. Microbiol.">
        <title>The Global Catalogue of Microorganisms (GCM) 10K type strain sequencing project: providing services to taxonomists for standard genome sequencing and annotation.</title>
        <authorList>
            <consortium name="The Broad Institute Genomics Platform"/>
            <consortium name="The Broad Institute Genome Sequencing Center for Infectious Disease"/>
            <person name="Wu L."/>
            <person name="Ma J."/>
        </authorList>
    </citation>
    <scope>NUCLEOTIDE SEQUENCE [LARGE SCALE GENOMIC DNA]</scope>
    <source>
        <strain evidence="5">CECT 7131</strain>
    </source>
</reference>
<comment type="caution">
    <text evidence="4">The sequence shown here is derived from an EMBL/GenBank/DDBJ whole genome shotgun (WGS) entry which is preliminary data.</text>
</comment>
<feature type="domain" description="N-acetyltransferase" evidence="3">
    <location>
        <begin position="1"/>
        <end position="158"/>
    </location>
</feature>
<evidence type="ECO:0000313" key="4">
    <source>
        <dbReference type="EMBL" id="MDN3568225.1"/>
    </source>
</evidence>
<dbReference type="InterPro" id="IPR050832">
    <property type="entry name" value="Bact_Acetyltransf"/>
</dbReference>
<feature type="domain" description="N-acetyltransferase" evidence="3">
    <location>
        <begin position="172"/>
        <end position="329"/>
    </location>
</feature>
<dbReference type="PANTHER" id="PTHR43877">
    <property type="entry name" value="AMINOALKYLPHOSPHONATE N-ACETYLTRANSFERASE-RELATED-RELATED"/>
    <property type="match status" value="1"/>
</dbReference>
<accession>A0ABT8AEW5</accession>
<dbReference type="Gene3D" id="3.40.630.30">
    <property type="match status" value="2"/>
</dbReference>
<dbReference type="PROSITE" id="PS51186">
    <property type="entry name" value="GNAT"/>
    <property type="match status" value="2"/>
</dbReference>
<keyword evidence="5" id="KW-1185">Reference proteome</keyword>
<dbReference type="CDD" id="cd04301">
    <property type="entry name" value="NAT_SF"/>
    <property type="match status" value="1"/>
</dbReference>
<dbReference type="InterPro" id="IPR016181">
    <property type="entry name" value="Acyl_CoA_acyltransferase"/>
</dbReference>
<dbReference type="InterPro" id="IPR000182">
    <property type="entry name" value="GNAT_dom"/>
</dbReference>
<dbReference type="EMBL" id="JAUFPN010000205">
    <property type="protein sequence ID" value="MDN3568225.1"/>
    <property type="molecule type" value="Genomic_DNA"/>
</dbReference>
<evidence type="ECO:0000259" key="3">
    <source>
        <dbReference type="PROSITE" id="PS51186"/>
    </source>
</evidence>
<keyword evidence="1" id="KW-0808">Transferase</keyword>
<dbReference type="Pfam" id="PF00583">
    <property type="entry name" value="Acetyltransf_1"/>
    <property type="match status" value="2"/>
</dbReference>
<dbReference type="PANTHER" id="PTHR43877:SF2">
    <property type="entry name" value="AMINOALKYLPHOSPHONATE N-ACETYLTRANSFERASE-RELATED"/>
    <property type="match status" value="1"/>
</dbReference>
<gene>
    <name evidence="4" type="ORF">QWZ14_27920</name>
</gene>
<dbReference type="Proteomes" id="UP001529369">
    <property type="component" value="Unassembled WGS sequence"/>
</dbReference>
<evidence type="ECO:0000256" key="1">
    <source>
        <dbReference type="ARBA" id="ARBA00022679"/>
    </source>
</evidence>
<sequence>MTIRPGRDADAAGFIRLIGDCWAEFPGCILDVDGEVPELRALASYFGNAGGALWAAEAGGALVGMVATRPLRSDDAYEICKMYVARDQRGTGLAHRLIETAEAHARAAGARRLVLWTDTRFDAAHRFYEKRGYVRQGAIRILDDLSKSLEFRYAKPAAGLVVEALDAAAAASAERRLSEILIACVAVGASVSYLRPLAPEVARGVWRKAAADVAGSRRVLLGAWLEGALVGTVQLDLDMPQNQPHRAALAMLLVDPAARRRGVARALLRRAEQAAQRLRRPLLVLDTRAGDVAEPLYRSLGWQEAGRIPGFALDAAGTEQDAVFFWKRV</sequence>
<dbReference type="RefSeq" id="WP_290320329.1">
    <property type="nucleotide sequence ID" value="NZ_JAUFPN010000205.1"/>
</dbReference>
<name>A0ABT8AEW5_9PROT</name>
<protein>
    <submittedName>
        <fullName evidence="4">GNAT family N-acetyltransferase</fullName>
    </submittedName>
</protein>
<evidence type="ECO:0000313" key="5">
    <source>
        <dbReference type="Proteomes" id="UP001529369"/>
    </source>
</evidence>
<dbReference type="SUPFAM" id="SSF55729">
    <property type="entry name" value="Acyl-CoA N-acyltransferases (Nat)"/>
    <property type="match status" value="2"/>
</dbReference>
<proteinExistence type="predicted"/>
<organism evidence="4 5">
    <name type="scientific">Paeniroseomonas aquatica</name>
    <dbReference type="NCBI Taxonomy" id="373043"/>
    <lineage>
        <taxon>Bacteria</taxon>
        <taxon>Pseudomonadati</taxon>
        <taxon>Pseudomonadota</taxon>
        <taxon>Alphaproteobacteria</taxon>
        <taxon>Acetobacterales</taxon>
        <taxon>Acetobacteraceae</taxon>
        <taxon>Paeniroseomonas</taxon>
    </lineage>
</organism>
<evidence type="ECO:0000256" key="2">
    <source>
        <dbReference type="ARBA" id="ARBA00023315"/>
    </source>
</evidence>
<keyword evidence="2" id="KW-0012">Acyltransferase</keyword>